<dbReference type="InterPro" id="IPR050188">
    <property type="entry name" value="RluA_PseudoU_synthase"/>
</dbReference>
<dbReference type="Pfam" id="PF00849">
    <property type="entry name" value="PseudoU_synth_2"/>
    <property type="match status" value="1"/>
</dbReference>
<dbReference type="InterPro" id="IPR020103">
    <property type="entry name" value="PsdUridine_synth_cat_dom_sf"/>
</dbReference>
<dbReference type="InterPro" id="IPR006145">
    <property type="entry name" value="PsdUridine_synth_RsuA/RluA"/>
</dbReference>
<dbReference type="Gene3D" id="3.30.2350.10">
    <property type="entry name" value="Pseudouridine synthase"/>
    <property type="match status" value="1"/>
</dbReference>
<dbReference type="EC" id="5.4.99.23" evidence="4"/>
<name>A0A1J5RH52_9ZZZZ</name>
<dbReference type="AlphaFoldDB" id="A0A1J5RH52"/>
<reference evidence="4" key="1">
    <citation type="submission" date="2016-10" db="EMBL/GenBank/DDBJ databases">
        <title>Sequence of Gallionella enrichment culture.</title>
        <authorList>
            <person name="Poehlein A."/>
            <person name="Muehling M."/>
            <person name="Daniel R."/>
        </authorList>
    </citation>
    <scope>NUCLEOTIDE SEQUENCE</scope>
</reference>
<dbReference type="InterPro" id="IPR006224">
    <property type="entry name" value="PsdUridine_synth_RluA-like_CS"/>
</dbReference>
<comment type="caution">
    <text evidence="4">The sequence shown here is derived from an EMBL/GenBank/DDBJ whole genome shotgun (WGS) entry which is preliminary data.</text>
</comment>
<dbReference type="PROSITE" id="PS01129">
    <property type="entry name" value="PSI_RLU"/>
    <property type="match status" value="1"/>
</dbReference>
<dbReference type="EMBL" id="MLJW01000173">
    <property type="protein sequence ID" value="OIQ95097.1"/>
    <property type="molecule type" value="Genomic_DNA"/>
</dbReference>
<proteinExistence type="inferred from homology"/>
<dbReference type="CDD" id="cd02869">
    <property type="entry name" value="PseudoU_synth_RluA_like"/>
    <property type="match status" value="1"/>
</dbReference>
<dbReference type="GO" id="GO:0000455">
    <property type="term" value="P:enzyme-directed rRNA pseudouridine synthesis"/>
    <property type="evidence" value="ECO:0007669"/>
    <property type="project" value="TreeGrafter"/>
</dbReference>
<dbReference type="GO" id="GO:0003723">
    <property type="term" value="F:RNA binding"/>
    <property type="evidence" value="ECO:0007669"/>
    <property type="project" value="InterPro"/>
</dbReference>
<gene>
    <name evidence="4" type="primary">rluD_12</name>
    <name evidence="4" type="ORF">GALL_229020</name>
</gene>
<organism evidence="4">
    <name type="scientific">mine drainage metagenome</name>
    <dbReference type="NCBI Taxonomy" id="410659"/>
    <lineage>
        <taxon>unclassified sequences</taxon>
        <taxon>metagenomes</taxon>
        <taxon>ecological metagenomes</taxon>
    </lineage>
</organism>
<evidence type="ECO:0000256" key="2">
    <source>
        <dbReference type="ARBA" id="ARBA00023235"/>
    </source>
</evidence>
<keyword evidence="2 4" id="KW-0413">Isomerase</keyword>
<dbReference type="SUPFAM" id="SSF55120">
    <property type="entry name" value="Pseudouridine synthase"/>
    <property type="match status" value="1"/>
</dbReference>
<accession>A0A1J5RH52</accession>
<comment type="similarity">
    <text evidence="1">Belongs to the pseudouridine synthase RluA family.</text>
</comment>
<dbReference type="PANTHER" id="PTHR21600:SF44">
    <property type="entry name" value="RIBOSOMAL LARGE SUBUNIT PSEUDOURIDINE SYNTHASE D"/>
    <property type="match status" value="1"/>
</dbReference>
<evidence type="ECO:0000256" key="1">
    <source>
        <dbReference type="ARBA" id="ARBA00010876"/>
    </source>
</evidence>
<feature type="domain" description="Pseudouridine synthase RsuA/RluA-like" evidence="3">
    <location>
        <begin position="18"/>
        <end position="163"/>
    </location>
</feature>
<evidence type="ECO:0000259" key="3">
    <source>
        <dbReference type="Pfam" id="PF00849"/>
    </source>
</evidence>
<protein>
    <submittedName>
        <fullName evidence="4">Ribosomal large subunit pseudouridine synthase D</fullName>
        <ecNumber evidence="4">5.4.99.23</ecNumber>
    </submittedName>
</protein>
<dbReference type="GO" id="GO:0160140">
    <property type="term" value="F:23S rRNA pseudouridine(1911/1915/1917) synthase activity"/>
    <property type="evidence" value="ECO:0007669"/>
    <property type="project" value="UniProtKB-EC"/>
</dbReference>
<sequence length="229" mass="25281">MLTTEDLRRRILYLDEAVLILDKPGGLAVHKGTGTRTDLEQALPLLFGAAPPRLAHRLDMDTSGCLVLSRTADAATRLGRLFSQRRVNKCYWALVQGRPDQAGGIIDLALRKLPGPEGGRMRPDPSAPPAITRWRRLGTADGVSWLELRPETGRTHQLRAHCALMGWPILGDRLYGRDQSPPLLLHARSISFQMEPARPPITATAPVPAAWEPWRLRFGFGGGTNRVIP</sequence>
<evidence type="ECO:0000313" key="4">
    <source>
        <dbReference type="EMBL" id="OIQ95097.1"/>
    </source>
</evidence>
<dbReference type="PANTHER" id="PTHR21600">
    <property type="entry name" value="MITOCHONDRIAL RNA PSEUDOURIDINE SYNTHASE"/>
    <property type="match status" value="1"/>
</dbReference>